<evidence type="ECO:0000256" key="1">
    <source>
        <dbReference type="SAM" id="MobiDB-lite"/>
    </source>
</evidence>
<evidence type="ECO:0000313" key="2">
    <source>
        <dbReference type="EMBL" id="KAH7007937.1"/>
    </source>
</evidence>
<organism evidence="2 3">
    <name type="scientific">Microdochium trichocladiopsis</name>
    <dbReference type="NCBI Taxonomy" id="1682393"/>
    <lineage>
        <taxon>Eukaryota</taxon>
        <taxon>Fungi</taxon>
        <taxon>Dikarya</taxon>
        <taxon>Ascomycota</taxon>
        <taxon>Pezizomycotina</taxon>
        <taxon>Sordariomycetes</taxon>
        <taxon>Xylariomycetidae</taxon>
        <taxon>Xylariales</taxon>
        <taxon>Microdochiaceae</taxon>
        <taxon>Microdochium</taxon>
    </lineage>
</organism>
<keyword evidence="3" id="KW-1185">Reference proteome</keyword>
<proteinExistence type="predicted"/>
<feature type="region of interest" description="Disordered" evidence="1">
    <location>
        <begin position="43"/>
        <end position="80"/>
    </location>
</feature>
<accession>A0A9P8XP00</accession>
<dbReference type="EMBL" id="JAGTJQ010000021">
    <property type="protein sequence ID" value="KAH7007937.1"/>
    <property type="molecule type" value="Genomic_DNA"/>
</dbReference>
<dbReference type="Proteomes" id="UP000756346">
    <property type="component" value="Unassembled WGS sequence"/>
</dbReference>
<dbReference type="GeneID" id="70187253"/>
<dbReference type="RefSeq" id="XP_046003725.1">
    <property type="nucleotide sequence ID" value="XM_046157707.1"/>
</dbReference>
<reference evidence="2" key="1">
    <citation type="journal article" date="2021" name="Nat. Commun.">
        <title>Genetic determinants of endophytism in the Arabidopsis root mycobiome.</title>
        <authorList>
            <person name="Mesny F."/>
            <person name="Miyauchi S."/>
            <person name="Thiergart T."/>
            <person name="Pickel B."/>
            <person name="Atanasova L."/>
            <person name="Karlsson M."/>
            <person name="Huettel B."/>
            <person name="Barry K.W."/>
            <person name="Haridas S."/>
            <person name="Chen C."/>
            <person name="Bauer D."/>
            <person name="Andreopoulos W."/>
            <person name="Pangilinan J."/>
            <person name="LaButti K."/>
            <person name="Riley R."/>
            <person name="Lipzen A."/>
            <person name="Clum A."/>
            <person name="Drula E."/>
            <person name="Henrissat B."/>
            <person name="Kohler A."/>
            <person name="Grigoriev I.V."/>
            <person name="Martin F.M."/>
            <person name="Hacquard S."/>
        </authorList>
    </citation>
    <scope>NUCLEOTIDE SEQUENCE</scope>
    <source>
        <strain evidence="2">MPI-CAGE-CH-0230</strain>
    </source>
</reference>
<feature type="compositionally biased region" description="Basic and acidic residues" evidence="1">
    <location>
        <begin position="54"/>
        <end position="72"/>
    </location>
</feature>
<comment type="caution">
    <text evidence="2">The sequence shown here is derived from an EMBL/GenBank/DDBJ whole genome shotgun (WGS) entry which is preliminary data.</text>
</comment>
<gene>
    <name evidence="2" type="ORF">B0I36DRAFT_356882</name>
</gene>
<name>A0A9P8XP00_9PEZI</name>
<evidence type="ECO:0000313" key="3">
    <source>
        <dbReference type="Proteomes" id="UP000756346"/>
    </source>
</evidence>
<sequence>MGQACLSCDRVSSRPGEFNSHYFAVQAKRMHFFDIITHHKERLTGQQCRRSTHSPHESPCRAMPEKKHRDLQGPDASPADEGTRFIAAIDQVFSNRTSATGSSPASQEAFRRIHGPKLLATLAKRLQQHHLDPQQVEYGTFLATRMVLPSFRMLQSQRLDIETLGKTVPDETDQTTAALVILWLDGDDWILFHVDKDTGTAYMFDPTPRQEPSRVVTFFRQAYTDAGYGSITAKWRVPAGTRTDKWSSGWWVVEKVLMLVTGKDIKSIGFAVVKSEDVPPELVKRSY</sequence>
<dbReference type="AlphaFoldDB" id="A0A9P8XP00"/>
<protein>
    <submittedName>
        <fullName evidence="2">Uncharacterized protein</fullName>
    </submittedName>
</protein>